<reference evidence="3" key="1">
    <citation type="submission" date="2014-01" db="EMBL/GenBank/DDBJ databases">
        <title>The Genome Sequence of Anopheles melas CM1001059_A (V2).</title>
        <authorList>
            <consortium name="The Broad Institute Genomics Platform"/>
            <person name="Neafsey D.E."/>
            <person name="Besansky N."/>
            <person name="Howell P."/>
            <person name="Walton C."/>
            <person name="Young S.K."/>
            <person name="Zeng Q."/>
            <person name="Gargeya S."/>
            <person name="Fitzgerald M."/>
            <person name="Haas B."/>
            <person name="Abouelleil A."/>
            <person name="Allen A.W."/>
            <person name="Alvarado L."/>
            <person name="Arachchi H.M."/>
            <person name="Berlin A.M."/>
            <person name="Chapman S.B."/>
            <person name="Gainer-Dewar J."/>
            <person name="Goldberg J."/>
            <person name="Griggs A."/>
            <person name="Gujja S."/>
            <person name="Hansen M."/>
            <person name="Howarth C."/>
            <person name="Imamovic A."/>
            <person name="Ireland A."/>
            <person name="Larimer J."/>
            <person name="McCowan C."/>
            <person name="Murphy C."/>
            <person name="Pearson M."/>
            <person name="Poon T.W."/>
            <person name="Priest M."/>
            <person name="Roberts A."/>
            <person name="Saif S."/>
            <person name="Shea T."/>
            <person name="Sisk P."/>
            <person name="Sykes S."/>
            <person name="Wortman J."/>
            <person name="Nusbaum C."/>
            <person name="Birren B."/>
        </authorList>
    </citation>
    <scope>NUCLEOTIDE SEQUENCE [LARGE SCALE GENOMIC DNA]</scope>
    <source>
        <strain evidence="3">CM1001059</strain>
    </source>
</reference>
<organism evidence="2 3">
    <name type="scientific">Anopheles melas</name>
    <dbReference type="NCBI Taxonomy" id="34690"/>
    <lineage>
        <taxon>Eukaryota</taxon>
        <taxon>Metazoa</taxon>
        <taxon>Ecdysozoa</taxon>
        <taxon>Arthropoda</taxon>
        <taxon>Hexapoda</taxon>
        <taxon>Insecta</taxon>
        <taxon>Pterygota</taxon>
        <taxon>Neoptera</taxon>
        <taxon>Endopterygota</taxon>
        <taxon>Diptera</taxon>
        <taxon>Nematocera</taxon>
        <taxon>Culicoidea</taxon>
        <taxon>Culicidae</taxon>
        <taxon>Anophelinae</taxon>
        <taxon>Anopheles</taxon>
    </lineage>
</organism>
<proteinExistence type="predicted"/>
<dbReference type="EnsemblMetazoa" id="AMEC017813-RA">
    <property type="protein sequence ID" value="AMEC017813-PA"/>
    <property type="gene ID" value="AMEC017813"/>
</dbReference>
<protein>
    <submittedName>
        <fullName evidence="2">Uncharacterized protein</fullName>
    </submittedName>
</protein>
<keyword evidence="3" id="KW-1185">Reference proteome</keyword>
<reference evidence="2" key="2">
    <citation type="submission" date="2020-05" db="UniProtKB">
        <authorList>
            <consortium name="EnsemblMetazoa"/>
        </authorList>
    </citation>
    <scope>IDENTIFICATION</scope>
    <source>
        <strain evidence="2">CM1001059</strain>
    </source>
</reference>
<accession>A0A182UCA5</accession>
<sequence length="111" mass="11835">MLVPRGPDGDDSNMGLVSVVFDPSSLCHTRSSQTSGPIIPCLVCGKQQRQQQQLKKQQPSSPSASAPACWPVRQISSLSVYTIAGAFHSLVFLAPLTTAIVAGLVDRIQRC</sequence>
<keyword evidence="1" id="KW-0812">Transmembrane</keyword>
<dbReference type="VEuPathDB" id="VectorBase:AMEC017813"/>
<evidence type="ECO:0000313" key="3">
    <source>
        <dbReference type="Proteomes" id="UP000075902"/>
    </source>
</evidence>
<feature type="transmembrane region" description="Helical" evidence="1">
    <location>
        <begin position="80"/>
        <end position="105"/>
    </location>
</feature>
<keyword evidence="1" id="KW-1133">Transmembrane helix</keyword>
<evidence type="ECO:0000256" key="1">
    <source>
        <dbReference type="SAM" id="Phobius"/>
    </source>
</evidence>
<evidence type="ECO:0000313" key="2">
    <source>
        <dbReference type="EnsemblMetazoa" id="AMEC017813-PA"/>
    </source>
</evidence>
<keyword evidence="1" id="KW-0472">Membrane</keyword>
<dbReference type="Proteomes" id="UP000075902">
    <property type="component" value="Unassembled WGS sequence"/>
</dbReference>
<dbReference type="AlphaFoldDB" id="A0A182UCA5"/>
<name>A0A182UCA5_9DIPT</name>